<proteinExistence type="inferred from homology"/>
<comment type="similarity">
    <text evidence="1">Belongs to the complex I 24 kDa subunit family.</text>
</comment>
<comment type="caution">
    <text evidence="7">The sequence shown here is derived from an EMBL/GenBank/DDBJ whole genome shotgun (WGS) entry which is preliminary data.</text>
</comment>
<evidence type="ECO:0000256" key="3">
    <source>
        <dbReference type="ARBA" id="ARBA00022723"/>
    </source>
</evidence>
<evidence type="ECO:0000313" key="8">
    <source>
        <dbReference type="Proteomes" id="UP001302274"/>
    </source>
</evidence>
<comment type="cofactor">
    <cofactor evidence="6">
        <name>[2Fe-2S] cluster</name>
        <dbReference type="ChEBI" id="CHEBI:190135"/>
    </cofactor>
</comment>
<dbReference type="InterPro" id="IPR002023">
    <property type="entry name" value="NuoE-like"/>
</dbReference>
<reference evidence="7 8" key="1">
    <citation type="submission" date="2023-11" db="EMBL/GenBank/DDBJ databases">
        <title>A Novel Polar Bacteriovorax (B. antarcticus) Isolated from the Biocrust in Antarctica.</title>
        <authorList>
            <person name="Mun W."/>
            <person name="Choi S.Y."/>
            <person name="Mitchell R.J."/>
        </authorList>
    </citation>
    <scope>NUCLEOTIDE SEQUENCE [LARGE SCALE GENOMIC DNA]</scope>
    <source>
        <strain evidence="7 8">PP10</strain>
    </source>
</reference>
<organism evidence="7 8">
    <name type="scientific">Bacteriovorax antarcticus</name>
    <dbReference type="NCBI Taxonomy" id="3088717"/>
    <lineage>
        <taxon>Bacteria</taxon>
        <taxon>Pseudomonadati</taxon>
        <taxon>Bdellovibrionota</taxon>
        <taxon>Bacteriovoracia</taxon>
        <taxon>Bacteriovoracales</taxon>
        <taxon>Bacteriovoracaceae</taxon>
        <taxon>Bacteriovorax</taxon>
    </lineage>
</organism>
<gene>
    <name evidence="7" type="ORF">SHI21_08780</name>
</gene>
<dbReference type="Gene3D" id="3.40.30.10">
    <property type="entry name" value="Glutaredoxin"/>
    <property type="match status" value="1"/>
</dbReference>
<sequence length="170" mass="19371">MSSHTSEVSKSQGAPFKFTDENLATYQELLTRYDDVESALLPVLHLVQEQNRWIPIEAIEYVSVLMNIPQIAIKEVISFYDMFYDIPVARNMVHVCTNITCSMFGGREIYQGLLKHFDTDYLTPTRDGRISLQKMECLGACEMAPCMRINNDYVGPLDLVAAIQKLEELP</sequence>
<dbReference type="RefSeq" id="WP_323575984.1">
    <property type="nucleotide sequence ID" value="NZ_JAYGJQ010000001.1"/>
</dbReference>
<evidence type="ECO:0000313" key="7">
    <source>
        <dbReference type="EMBL" id="MEA9356294.1"/>
    </source>
</evidence>
<evidence type="ECO:0000256" key="2">
    <source>
        <dbReference type="ARBA" id="ARBA00022714"/>
    </source>
</evidence>
<keyword evidence="2" id="KW-0001">2Fe-2S</keyword>
<dbReference type="EMBL" id="JAYGJQ010000001">
    <property type="protein sequence ID" value="MEA9356294.1"/>
    <property type="molecule type" value="Genomic_DNA"/>
</dbReference>
<dbReference type="CDD" id="cd03064">
    <property type="entry name" value="TRX_Fd_NuoE"/>
    <property type="match status" value="1"/>
</dbReference>
<dbReference type="PANTHER" id="PTHR10371:SF3">
    <property type="entry name" value="NADH DEHYDROGENASE [UBIQUINONE] FLAVOPROTEIN 2, MITOCHONDRIAL"/>
    <property type="match status" value="1"/>
</dbReference>
<dbReference type="InterPro" id="IPR036249">
    <property type="entry name" value="Thioredoxin-like_sf"/>
</dbReference>
<dbReference type="PANTHER" id="PTHR10371">
    <property type="entry name" value="NADH DEHYDROGENASE UBIQUINONE FLAVOPROTEIN 2, MITOCHONDRIAL"/>
    <property type="match status" value="1"/>
</dbReference>
<dbReference type="Pfam" id="PF01257">
    <property type="entry name" value="2Fe-2S_thioredx"/>
    <property type="match status" value="1"/>
</dbReference>
<dbReference type="InterPro" id="IPR042128">
    <property type="entry name" value="NuoE_dom"/>
</dbReference>
<dbReference type="Gene3D" id="1.10.10.1590">
    <property type="entry name" value="NADH-quinone oxidoreductase subunit E"/>
    <property type="match status" value="1"/>
</dbReference>
<protein>
    <submittedName>
        <fullName evidence="7">NAD(P)H-dependent oxidoreductase subunit E</fullName>
    </submittedName>
</protein>
<keyword evidence="5" id="KW-0411">Iron-sulfur</keyword>
<evidence type="ECO:0000256" key="4">
    <source>
        <dbReference type="ARBA" id="ARBA00023004"/>
    </source>
</evidence>
<accession>A0ABU5VVA6</accession>
<dbReference type="PIRSF" id="PIRSF000216">
    <property type="entry name" value="NADH_DH_24kDa"/>
    <property type="match status" value="1"/>
</dbReference>
<keyword evidence="3" id="KW-0479">Metal-binding</keyword>
<evidence type="ECO:0000256" key="6">
    <source>
        <dbReference type="ARBA" id="ARBA00034078"/>
    </source>
</evidence>
<name>A0ABU5VVA6_9BACT</name>
<dbReference type="InterPro" id="IPR041921">
    <property type="entry name" value="NuoE_N"/>
</dbReference>
<keyword evidence="8" id="KW-1185">Reference proteome</keyword>
<evidence type="ECO:0000256" key="1">
    <source>
        <dbReference type="ARBA" id="ARBA00010643"/>
    </source>
</evidence>
<evidence type="ECO:0000256" key="5">
    <source>
        <dbReference type="ARBA" id="ARBA00023014"/>
    </source>
</evidence>
<dbReference type="SUPFAM" id="SSF52833">
    <property type="entry name" value="Thioredoxin-like"/>
    <property type="match status" value="1"/>
</dbReference>
<keyword evidence="4" id="KW-0408">Iron</keyword>
<dbReference type="Proteomes" id="UP001302274">
    <property type="component" value="Unassembled WGS sequence"/>
</dbReference>